<reference evidence="1" key="1">
    <citation type="journal article" date="2015" name="Nature">
        <title>Complex archaea that bridge the gap between prokaryotes and eukaryotes.</title>
        <authorList>
            <person name="Spang A."/>
            <person name="Saw J.H."/>
            <person name="Jorgensen S.L."/>
            <person name="Zaremba-Niedzwiedzka K."/>
            <person name="Martijn J."/>
            <person name="Lind A.E."/>
            <person name="van Eijk R."/>
            <person name="Schleper C."/>
            <person name="Guy L."/>
            <person name="Ettema T.J."/>
        </authorList>
    </citation>
    <scope>NUCLEOTIDE SEQUENCE</scope>
</reference>
<feature type="non-terminal residue" evidence="1">
    <location>
        <position position="45"/>
    </location>
</feature>
<comment type="caution">
    <text evidence="1">The sequence shown here is derived from an EMBL/GenBank/DDBJ whole genome shotgun (WGS) entry which is preliminary data.</text>
</comment>
<dbReference type="EMBL" id="LAZR01045092">
    <property type="protein sequence ID" value="KKK99697.1"/>
    <property type="molecule type" value="Genomic_DNA"/>
</dbReference>
<evidence type="ECO:0008006" key="2">
    <source>
        <dbReference type="Google" id="ProtNLM"/>
    </source>
</evidence>
<proteinExistence type="predicted"/>
<accession>A0A0F9A0E2</accession>
<dbReference type="SUPFAM" id="SSF52096">
    <property type="entry name" value="ClpP/crotonase"/>
    <property type="match status" value="1"/>
</dbReference>
<dbReference type="Gene3D" id="3.30.300.220">
    <property type="match status" value="1"/>
</dbReference>
<evidence type="ECO:0000313" key="1">
    <source>
        <dbReference type="EMBL" id="KKK99697.1"/>
    </source>
</evidence>
<sequence length="45" mass="4951">MVTCSKKESVATITLSRPDAKNAINTQVAAELKDIRDEICQDETI</sequence>
<dbReference type="AlphaFoldDB" id="A0A0F9A0E2"/>
<gene>
    <name evidence="1" type="ORF">LCGC14_2630150</name>
</gene>
<organism evidence="1">
    <name type="scientific">marine sediment metagenome</name>
    <dbReference type="NCBI Taxonomy" id="412755"/>
    <lineage>
        <taxon>unclassified sequences</taxon>
        <taxon>metagenomes</taxon>
        <taxon>ecological metagenomes</taxon>
    </lineage>
</organism>
<dbReference type="InterPro" id="IPR029045">
    <property type="entry name" value="ClpP/crotonase-like_dom_sf"/>
</dbReference>
<name>A0A0F9A0E2_9ZZZZ</name>
<protein>
    <recommendedName>
        <fullName evidence="2">Enoyl-CoA hydratase</fullName>
    </recommendedName>
</protein>